<keyword evidence="2" id="KW-1185">Reference proteome</keyword>
<accession>A0A4R3HSB3</accession>
<sequence length="133" mass="14776">MKTSQLERDQFTERLCSVLEQHQYDPKKVTNIAREFNVRSPDKVTIHGVRKWLKAESIPAQGHLRVLSDWLGVDAAWLRFGGKEEQPKAKPSPINKTVLLIAAEIDGLPAEGLAAVRAVIRAIKTASMEAVHG</sequence>
<proteinExistence type="predicted"/>
<dbReference type="Proteomes" id="UP000295382">
    <property type="component" value="Unassembled WGS sequence"/>
</dbReference>
<dbReference type="AlphaFoldDB" id="A0A4R3HSB3"/>
<organism evidence="1 2">
    <name type="scientific">Paucimonas lemoignei</name>
    <name type="common">Pseudomonas lemoignei</name>
    <dbReference type="NCBI Taxonomy" id="29443"/>
    <lineage>
        <taxon>Bacteria</taxon>
        <taxon>Pseudomonadati</taxon>
        <taxon>Pseudomonadota</taxon>
        <taxon>Betaproteobacteria</taxon>
        <taxon>Burkholderiales</taxon>
        <taxon>Burkholderiaceae</taxon>
        <taxon>Paucimonas</taxon>
    </lineage>
</organism>
<dbReference type="Gene3D" id="1.10.260.40">
    <property type="entry name" value="lambda repressor-like DNA-binding domains"/>
    <property type="match status" value="1"/>
</dbReference>
<dbReference type="InterPro" id="IPR010982">
    <property type="entry name" value="Lambda_DNA-bd_dom_sf"/>
</dbReference>
<dbReference type="GO" id="GO:0003677">
    <property type="term" value="F:DNA binding"/>
    <property type="evidence" value="ECO:0007669"/>
    <property type="project" value="InterPro"/>
</dbReference>
<dbReference type="RefSeq" id="WP_132259504.1">
    <property type="nucleotide sequence ID" value="NZ_SLZQ01000009.1"/>
</dbReference>
<evidence type="ECO:0000313" key="1">
    <source>
        <dbReference type="EMBL" id="TCS35828.1"/>
    </source>
</evidence>
<name>A0A4R3HSB3_PAULE</name>
<gene>
    <name evidence="1" type="ORF">EDC30_109127</name>
</gene>
<comment type="caution">
    <text evidence="1">The sequence shown here is derived from an EMBL/GenBank/DDBJ whole genome shotgun (WGS) entry which is preliminary data.</text>
</comment>
<reference evidence="1 2" key="1">
    <citation type="submission" date="2019-03" db="EMBL/GenBank/DDBJ databases">
        <title>Genomic Encyclopedia of Type Strains, Phase IV (KMG-IV): sequencing the most valuable type-strain genomes for metagenomic binning, comparative biology and taxonomic classification.</title>
        <authorList>
            <person name="Goeker M."/>
        </authorList>
    </citation>
    <scope>NUCLEOTIDE SEQUENCE [LARGE SCALE GENOMIC DNA]</scope>
    <source>
        <strain evidence="1 2">DSM 7445</strain>
    </source>
</reference>
<dbReference type="OrthoDB" id="8908960at2"/>
<evidence type="ECO:0008006" key="3">
    <source>
        <dbReference type="Google" id="ProtNLM"/>
    </source>
</evidence>
<dbReference type="EMBL" id="SLZQ01000009">
    <property type="protein sequence ID" value="TCS35828.1"/>
    <property type="molecule type" value="Genomic_DNA"/>
</dbReference>
<protein>
    <recommendedName>
        <fullName evidence="3">Transcriptional regulator</fullName>
    </recommendedName>
</protein>
<evidence type="ECO:0000313" key="2">
    <source>
        <dbReference type="Proteomes" id="UP000295382"/>
    </source>
</evidence>